<organism evidence="1 2">
    <name type="scientific">Smallanthus sonchifolius</name>
    <dbReference type="NCBI Taxonomy" id="185202"/>
    <lineage>
        <taxon>Eukaryota</taxon>
        <taxon>Viridiplantae</taxon>
        <taxon>Streptophyta</taxon>
        <taxon>Embryophyta</taxon>
        <taxon>Tracheophyta</taxon>
        <taxon>Spermatophyta</taxon>
        <taxon>Magnoliopsida</taxon>
        <taxon>eudicotyledons</taxon>
        <taxon>Gunneridae</taxon>
        <taxon>Pentapetalae</taxon>
        <taxon>asterids</taxon>
        <taxon>campanulids</taxon>
        <taxon>Asterales</taxon>
        <taxon>Asteraceae</taxon>
        <taxon>Asteroideae</taxon>
        <taxon>Heliantheae alliance</taxon>
        <taxon>Millerieae</taxon>
        <taxon>Smallanthus</taxon>
    </lineage>
</organism>
<proteinExistence type="predicted"/>
<sequence length="80" mass="9048">MDHFLDLIDYFYKREKEDRANKELEESTKVRAATPESEPEEDDAYYEDQAVLDVGMVGSDLIGSDAFTTIQVEKAAKPAT</sequence>
<evidence type="ECO:0000313" key="1">
    <source>
        <dbReference type="EMBL" id="KAI3773476.1"/>
    </source>
</evidence>
<reference evidence="1 2" key="2">
    <citation type="journal article" date="2022" name="Mol. Ecol. Resour.">
        <title>The genomes of chicory, endive, great burdock and yacon provide insights into Asteraceae paleo-polyploidization history and plant inulin production.</title>
        <authorList>
            <person name="Fan W."/>
            <person name="Wang S."/>
            <person name="Wang H."/>
            <person name="Wang A."/>
            <person name="Jiang F."/>
            <person name="Liu H."/>
            <person name="Zhao H."/>
            <person name="Xu D."/>
            <person name="Zhang Y."/>
        </authorList>
    </citation>
    <scope>NUCLEOTIDE SEQUENCE [LARGE SCALE GENOMIC DNA]</scope>
    <source>
        <strain evidence="2">cv. Yunnan</strain>
        <tissue evidence="1">Leaves</tissue>
    </source>
</reference>
<gene>
    <name evidence="1" type="ORF">L1987_48006</name>
</gene>
<accession>A0ACB9FRN3</accession>
<dbReference type="EMBL" id="CM042033">
    <property type="protein sequence ID" value="KAI3773476.1"/>
    <property type="molecule type" value="Genomic_DNA"/>
</dbReference>
<comment type="caution">
    <text evidence="1">The sequence shown here is derived from an EMBL/GenBank/DDBJ whole genome shotgun (WGS) entry which is preliminary data.</text>
</comment>
<dbReference type="Proteomes" id="UP001056120">
    <property type="component" value="Linkage Group LG16"/>
</dbReference>
<reference evidence="2" key="1">
    <citation type="journal article" date="2022" name="Mol. Ecol. Resour.">
        <title>The genomes of chicory, endive, great burdock and yacon provide insights into Asteraceae palaeo-polyploidization history and plant inulin production.</title>
        <authorList>
            <person name="Fan W."/>
            <person name="Wang S."/>
            <person name="Wang H."/>
            <person name="Wang A."/>
            <person name="Jiang F."/>
            <person name="Liu H."/>
            <person name="Zhao H."/>
            <person name="Xu D."/>
            <person name="Zhang Y."/>
        </authorList>
    </citation>
    <scope>NUCLEOTIDE SEQUENCE [LARGE SCALE GENOMIC DNA]</scope>
    <source>
        <strain evidence="2">cv. Yunnan</strain>
    </source>
</reference>
<evidence type="ECO:0000313" key="2">
    <source>
        <dbReference type="Proteomes" id="UP001056120"/>
    </source>
</evidence>
<protein>
    <submittedName>
        <fullName evidence="1">Uncharacterized protein</fullName>
    </submittedName>
</protein>
<keyword evidence="2" id="KW-1185">Reference proteome</keyword>
<name>A0ACB9FRN3_9ASTR</name>